<proteinExistence type="predicted"/>
<name>A0A497EPK0_9CREN</name>
<protein>
    <submittedName>
        <fullName evidence="1">Uncharacterized protein</fullName>
    </submittedName>
</protein>
<accession>A0A497EPK0</accession>
<evidence type="ECO:0000313" key="2">
    <source>
        <dbReference type="Proteomes" id="UP000278475"/>
    </source>
</evidence>
<sequence>MELLAECYANKCMAEELVYKHGVSGNVRHSYMWGRDRIIKKVYEHAKRKKDEVFVAVIDYERGVAREYINRNFRLQKLEGFQGLLVGISYRQANVLAIVFDPDIENVLERVLGTKQLSVSQREKLKSNKACEELKKIFENNNVKKMLQSLAKKLLELLGRNI</sequence>
<gene>
    <name evidence="1" type="ORF">DRJ31_06875</name>
</gene>
<dbReference type="AlphaFoldDB" id="A0A497EPK0"/>
<comment type="caution">
    <text evidence="1">The sequence shown here is derived from an EMBL/GenBank/DDBJ whole genome shotgun (WGS) entry which is preliminary data.</text>
</comment>
<reference evidence="1 2" key="1">
    <citation type="submission" date="2018-06" db="EMBL/GenBank/DDBJ databases">
        <title>Extensive metabolic versatility and redundancy in microbially diverse, dynamic hydrothermal sediments.</title>
        <authorList>
            <person name="Dombrowski N."/>
            <person name="Teske A."/>
            <person name="Baker B.J."/>
        </authorList>
    </citation>
    <scope>NUCLEOTIDE SEQUENCE [LARGE SCALE GENOMIC DNA]</scope>
    <source>
        <strain evidence="1">B66_G16</strain>
    </source>
</reference>
<evidence type="ECO:0000313" key="1">
    <source>
        <dbReference type="EMBL" id="RLE48600.1"/>
    </source>
</evidence>
<dbReference type="EMBL" id="QMQV01000066">
    <property type="protein sequence ID" value="RLE48600.1"/>
    <property type="molecule type" value="Genomic_DNA"/>
</dbReference>
<dbReference type="Proteomes" id="UP000278475">
    <property type="component" value="Unassembled WGS sequence"/>
</dbReference>
<organism evidence="1 2">
    <name type="scientific">Thermoproteota archaeon</name>
    <dbReference type="NCBI Taxonomy" id="2056631"/>
    <lineage>
        <taxon>Archaea</taxon>
        <taxon>Thermoproteota</taxon>
    </lineage>
</organism>